<feature type="signal peptide" evidence="1">
    <location>
        <begin position="1"/>
        <end position="28"/>
    </location>
</feature>
<keyword evidence="1" id="KW-0732">Signal</keyword>
<accession>A0A9X2LLH8</accession>
<dbReference type="AlphaFoldDB" id="A0A9X2LLH8"/>
<reference evidence="2" key="1">
    <citation type="submission" date="2022-06" db="EMBL/GenBank/DDBJ databases">
        <title>WGS of actinobacteria.</title>
        <authorList>
            <person name="Thawai C."/>
        </authorList>
    </citation>
    <scope>NUCLEOTIDE SEQUENCE</scope>
    <source>
        <strain evidence="2">AA8</strain>
    </source>
</reference>
<evidence type="ECO:0000256" key="1">
    <source>
        <dbReference type="SAM" id="SignalP"/>
    </source>
</evidence>
<protein>
    <recommendedName>
        <fullName evidence="4">Secreted protein</fullName>
    </recommendedName>
</protein>
<dbReference type="RefSeq" id="WP_168092971.1">
    <property type="nucleotide sequence ID" value="NZ_JAATER010000108.1"/>
</dbReference>
<dbReference type="Proteomes" id="UP001142374">
    <property type="component" value="Unassembled WGS sequence"/>
</dbReference>
<sequence length="157" mass="16417">MFSRARTFLIGGVGAAAVVLGAAAPGVAAGTPGPGDDTLPHAIETLDYPGAAKIYKERGIKLGRGDGHLILGDCKTVSDIVVFTDKQDGPDQGKHCFKVTGSGKTARLTLRIEGVTAVSAGRYDIKAVVNDFPGLYEVPSGLTKHFDKPLALEWLKV</sequence>
<keyword evidence="3" id="KW-1185">Reference proteome</keyword>
<evidence type="ECO:0000313" key="3">
    <source>
        <dbReference type="Proteomes" id="UP001142374"/>
    </source>
</evidence>
<comment type="caution">
    <text evidence="2">The sequence shown here is derived from an EMBL/GenBank/DDBJ whole genome shotgun (WGS) entry which is preliminary data.</text>
</comment>
<evidence type="ECO:0008006" key="4">
    <source>
        <dbReference type="Google" id="ProtNLM"/>
    </source>
</evidence>
<dbReference type="EMBL" id="JANIID010000030">
    <property type="protein sequence ID" value="MCQ8773447.1"/>
    <property type="molecule type" value="Genomic_DNA"/>
</dbReference>
<proteinExistence type="predicted"/>
<name>A0A9X2LLH8_9ACTN</name>
<feature type="chain" id="PRO_5040742950" description="Secreted protein" evidence="1">
    <location>
        <begin position="29"/>
        <end position="157"/>
    </location>
</feature>
<evidence type="ECO:0000313" key="2">
    <source>
        <dbReference type="EMBL" id="MCQ8773447.1"/>
    </source>
</evidence>
<gene>
    <name evidence="2" type="ORF">NQU55_27360</name>
</gene>
<organism evidence="2 3">
    <name type="scientific">Streptomyces telluris</name>
    <dbReference type="NCBI Taxonomy" id="2720021"/>
    <lineage>
        <taxon>Bacteria</taxon>
        <taxon>Bacillati</taxon>
        <taxon>Actinomycetota</taxon>
        <taxon>Actinomycetes</taxon>
        <taxon>Kitasatosporales</taxon>
        <taxon>Streptomycetaceae</taxon>
        <taxon>Streptomyces</taxon>
    </lineage>
</organism>